<accession>A0AAF0Y6P4</accession>
<gene>
    <name evidence="4" type="primary">mhpD2</name>
    <name evidence="4" type="ORF">LOC62_02G002640</name>
</gene>
<reference evidence="4" key="1">
    <citation type="submission" date="2023-10" db="EMBL/GenBank/DDBJ databases">
        <authorList>
            <person name="Noh H."/>
        </authorList>
    </citation>
    <scope>NUCLEOTIDE SEQUENCE</scope>
    <source>
        <strain evidence="4">DUCC4014</strain>
    </source>
</reference>
<dbReference type="AlphaFoldDB" id="A0AAF0Y6P4"/>
<dbReference type="EMBL" id="CP086715">
    <property type="protein sequence ID" value="WOO79104.1"/>
    <property type="molecule type" value="Genomic_DNA"/>
</dbReference>
<evidence type="ECO:0000259" key="3">
    <source>
        <dbReference type="Pfam" id="PF01557"/>
    </source>
</evidence>
<dbReference type="GO" id="GO:0005737">
    <property type="term" value="C:cytoplasm"/>
    <property type="evidence" value="ECO:0007669"/>
    <property type="project" value="TreeGrafter"/>
</dbReference>
<comment type="similarity">
    <text evidence="1">Belongs to the FAH family.</text>
</comment>
<dbReference type="InterPro" id="IPR050772">
    <property type="entry name" value="Hydratase-Decarb/MhpD_sf"/>
</dbReference>
<sequence length="262" mass="27478">MSTAAAAVAAAADRLIVAAATRIPCGPIRDLIGSTDQASAYAVQQAITAHRLAQPNPPRRTGRKIGLTSKRVQAQIGVDQPDFGVLFSDAHYTRQVPAATLLHPKVEAEVAFVLSRDLDGEVTPTTVREAVDYAVAAIEVVDSRIANWDITFADTVADNASFGAYLLGEDRKTLAGGFSPVDVAMKMWVDGKLVSEGKGADCLDDPINAVVWLANKSKELGEPLRKGEVVLSGALGPMAAVKAGSKVEVEITGLGNVSAEFV</sequence>
<name>A0AAF0Y6P4_9TREE</name>
<feature type="domain" description="Fumarylacetoacetase-like C-terminal" evidence="3">
    <location>
        <begin position="83"/>
        <end position="260"/>
    </location>
</feature>
<evidence type="ECO:0000313" key="5">
    <source>
        <dbReference type="Proteomes" id="UP000827549"/>
    </source>
</evidence>
<dbReference type="SUPFAM" id="SSF56529">
    <property type="entry name" value="FAH"/>
    <property type="match status" value="1"/>
</dbReference>
<dbReference type="Gene3D" id="3.90.850.10">
    <property type="entry name" value="Fumarylacetoacetase-like, C-terminal domain"/>
    <property type="match status" value="1"/>
</dbReference>
<dbReference type="Pfam" id="PF01557">
    <property type="entry name" value="FAA_hydrolase"/>
    <property type="match status" value="1"/>
</dbReference>
<dbReference type="PANTHER" id="PTHR30143:SF0">
    <property type="entry name" value="2-KETO-4-PENTENOATE HYDRATASE"/>
    <property type="match status" value="1"/>
</dbReference>
<keyword evidence="2" id="KW-0456">Lyase</keyword>
<dbReference type="GeneID" id="87805887"/>
<proteinExistence type="inferred from homology"/>
<evidence type="ECO:0000313" key="4">
    <source>
        <dbReference type="EMBL" id="WOO79104.1"/>
    </source>
</evidence>
<dbReference type="RefSeq" id="XP_062625136.1">
    <property type="nucleotide sequence ID" value="XM_062769152.1"/>
</dbReference>
<evidence type="ECO:0000256" key="1">
    <source>
        <dbReference type="ARBA" id="ARBA00010211"/>
    </source>
</evidence>
<dbReference type="Proteomes" id="UP000827549">
    <property type="component" value="Chromosome 2"/>
</dbReference>
<organism evidence="4 5">
    <name type="scientific">Vanrija pseudolonga</name>
    <dbReference type="NCBI Taxonomy" id="143232"/>
    <lineage>
        <taxon>Eukaryota</taxon>
        <taxon>Fungi</taxon>
        <taxon>Dikarya</taxon>
        <taxon>Basidiomycota</taxon>
        <taxon>Agaricomycotina</taxon>
        <taxon>Tremellomycetes</taxon>
        <taxon>Trichosporonales</taxon>
        <taxon>Trichosporonaceae</taxon>
        <taxon>Vanrija</taxon>
    </lineage>
</organism>
<protein>
    <submittedName>
        <fullName evidence="4">2-keto-4-pentenoate hydratase 2</fullName>
    </submittedName>
</protein>
<dbReference type="PANTHER" id="PTHR30143">
    <property type="entry name" value="ACID HYDRATASE"/>
    <property type="match status" value="1"/>
</dbReference>
<dbReference type="InterPro" id="IPR011234">
    <property type="entry name" value="Fumarylacetoacetase-like_C"/>
</dbReference>
<keyword evidence="5" id="KW-1185">Reference proteome</keyword>
<dbReference type="GO" id="GO:0008684">
    <property type="term" value="F:2-oxopent-4-enoate hydratase activity"/>
    <property type="evidence" value="ECO:0007669"/>
    <property type="project" value="TreeGrafter"/>
</dbReference>
<dbReference type="InterPro" id="IPR036663">
    <property type="entry name" value="Fumarylacetoacetase_C_sf"/>
</dbReference>
<evidence type="ECO:0000256" key="2">
    <source>
        <dbReference type="ARBA" id="ARBA00023239"/>
    </source>
</evidence>